<dbReference type="Pfam" id="PF18962">
    <property type="entry name" value="Por_Secre_tail"/>
    <property type="match status" value="1"/>
</dbReference>
<evidence type="ECO:0000256" key="2">
    <source>
        <dbReference type="SAM" id="SignalP"/>
    </source>
</evidence>
<dbReference type="AlphaFoldDB" id="A0A1G7CXB5"/>
<accession>A0A1G7CXB5</accession>
<dbReference type="InterPro" id="IPR026444">
    <property type="entry name" value="Secre_tail"/>
</dbReference>
<dbReference type="Proteomes" id="UP000199321">
    <property type="component" value="Unassembled WGS sequence"/>
</dbReference>
<evidence type="ECO:0000256" key="1">
    <source>
        <dbReference type="ARBA" id="ARBA00022729"/>
    </source>
</evidence>
<feature type="domain" description="Secretion system C-terminal sorting" evidence="3">
    <location>
        <begin position="295"/>
        <end position="364"/>
    </location>
</feature>
<name>A0A1G7CXB5_9FLAO</name>
<dbReference type="STRING" id="227084.SAMN05421855_101626"/>
<reference evidence="4 5" key="1">
    <citation type="submission" date="2016-10" db="EMBL/GenBank/DDBJ databases">
        <authorList>
            <person name="de Groot N.N."/>
        </authorList>
    </citation>
    <scope>NUCLEOTIDE SEQUENCE [LARGE SCALE GENOMIC DNA]</scope>
    <source>
        <strain evidence="4 5">DSM 16195</strain>
    </source>
</reference>
<organism evidence="4 5">
    <name type="scientific">Ulvibacter litoralis</name>
    <dbReference type="NCBI Taxonomy" id="227084"/>
    <lineage>
        <taxon>Bacteria</taxon>
        <taxon>Pseudomonadati</taxon>
        <taxon>Bacteroidota</taxon>
        <taxon>Flavobacteriia</taxon>
        <taxon>Flavobacteriales</taxon>
        <taxon>Flavobacteriaceae</taxon>
        <taxon>Ulvibacter</taxon>
    </lineage>
</organism>
<keyword evidence="1 2" id="KW-0732">Signal</keyword>
<keyword evidence="5" id="KW-1185">Reference proteome</keyword>
<dbReference type="RefSeq" id="WP_093140364.1">
    <property type="nucleotide sequence ID" value="NZ_BMWO01000001.1"/>
</dbReference>
<proteinExistence type="predicted"/>
<dbReference type="EMBL" id="FNBA01000001">
    <property type="protein sequence ID" value="SDE43939.1"/>
    <property type="molecule type" value="Genomic_DNA"/>
</dbReference>
<gene>
    <name evidence="4" type="ORF">SAMN05421855_101626</name>
</gene>
<evidence type="ECO:0000313" key="4">
    <source>
        <dbReference type="EMBL" id="SDE43939.1"/>
    </source>
</evidence>
<evidence type="ECO:0000313" key="5">
    <source>
        <dbReference type="Proteomes" id="UP000199321"/>
    </source>
</evidence>
<evidence type="ECO:0000259" key="3">
    <source>
        <dbReference type="Pfam" id="PF18962"/>
    </source>
</evidence>
<sequence>MMKKLQLFILALLVGTISANAQLREASPTAGESSNSQNALFDLLYTIDIGANGTIGANGNAGIMFMDGQYWVSAWASDLIHVLDVTGAFVETFTIPGITGTRSMTTDGTSIYIGTAGTQIYQVDPGTRSIDAIINITSAATARMVTYDETLDGGAGGFWIGNFGNDIASVDMSGNELSLIPAATHGTAVYGGAIDNVSPGGPFLWIHNQGVSQDLITQLDPATGIPTGVEYDFANDMPAGATGIAGGLIISDEVSPGVIALVGLDQGTPSDIIFAVELLENTAGVNDNSLSNFSLYPNPASRGVVSIETETQGAKQVTVFDVLGKTVISTTLEGTELNISSLQEGVYMVQVTQNNATATKKLIVK</sequence>
<dbReference type="OrthoDB" id="1056765at2"/>
<protein>
    <submittedName>
        <fullName evidence="4">Por secretion system C-terminal sorting domain-containing protein</fullName>
    </submittedName>
</protein>
<feature type="signal peptide" evidence="2">
    <location>
        <begin position="1"/>
        <end position="21"/>
    </location>
</feature>
<feature type="chain" id="PRO_5011769732" evidence="2">
    <location>
        <begin position="22"/>
        <end position="365"/>
    </location>
</feature>
<dbReference type="SUPFAM" id="SSF63829">
    <property type="entry name" value="Calcium-dependent phosphotriesterase"/>
    <property type="match status" value="1"/>
</dbReference>
<dbReference type="NCBIfam" id="TIGR04183">
    <property type="entry name" value="Por_Secre_tail"/>
    <property type="match status" value="1"/>
</dbReference>